<reference evidence="15 16" key="1">
    <citation type="journal article" date="2019" name="Front. Microbiol.">
        <title>Thermoanaerosceptrum fracticalcis gen. nov. sp. nov., a Novel Fumarate-Fermenting Microorganism From a Deep Fractured Carbonate Aquifer of the US Great Basin.</title>
        <authorList>
            <person name="Hamilton-Brehm S.D."/>
            <person name="Stewart L.E."/>
            <person name="Zavarin M."/>
            <person name="Caldwell M."/>
            <person name="Lawson P.A."/>
            <person name="Onstott T.C."/>
            <person name="Grzymski J."/>
            <person name="Neveux I."/>
            <person name="Lollar B.S."/>
            <person name="Russell C.E."/>
            <person name="Moser D.P."/>
        </authorList>
    </citation>
    <scope>NUCLEOTIDE SEQUENCE [LARGE SCALE GENOMIC DNA]</scope>
    <source>
        <strain evidence="15 16">DRI-13</strain>
    </source>
</reference>
<keyword evidence="9 12" id="KW-0238">DNA-binding</keyword>
<feature type="binding site" evidence="12">
    <location>
        <begin position="40"/>
        <end position="47"/>
    </location>
    <ligand>
        <name>ATP</name>
        <dbReference type="ChEBI" id="CHEBI:30616"/>
    </ligand>
</feature>
<evidence type="ECO:0000256" key="2">
    <source>
        <dbReference type="ARBA" id="ARBA00008016"/>
    </source>
</evidence>
<evidence type="ECO:0000256" key="8">
    <source>
        <dbReference type="ARBA" id="ARBA00022840"/>
    </source>
</evidence>
<gene>
    <name evidence="12 15" type="primary">recF</name>
    <name evidence="15" type="ORF">BR63_13515</name>
</gene>
<dbReference type="GO" id="GO:0009432">
    <property type="term" value="P:SOS response"/>
    <property type="evidence" value="ECO:0007669"/>
    <property type="project" value="UniProtKB-UniRule"/>
</dbReference>
<dbReference type="GO" id="GO:0006302">
    <property type="term" value="P:double-strand break repair"/>
    <property type="evidence" value="ECO:0007669"/>
    <property type="project" value="TreeGrafter"/>
</dbReference>
<dbReference type="Pfam" id="PF02463">
    <property type="entry name" value="SMC_N"/>
    <property type="match status" value="1"/>
</dbReference>
<dbReference type="EMBL" id="CP045798">
    <property type="protein sequence ID" value="QNB47227.1"/>
    <property type="molecule type" value="Genomic_DNA"/>
</dbReference>
<evidence type="ECO:0000256" key="9">
    <source>
        <dbReference type="ARBA" id="ARBA00023125"/>
    </source>
</evidence>
<accession>A0A7G6E573</accession>
<proteinExistence type="inferred from homology"/>
<evidence type="ECO:0000259" key="14">
    <source>
        <dbReference type="Pfam" id="PF02463"/>
    </source>
</evidence>
<evidence type="ECO:0000256" key="4">
    <source>
        <dbReference type="ARBA" id="ARBA00022490"/>
    </source>
</evidence>
<keyword evidence="8 12" id="KW-0067">ATP-binding</keyword>
<evidence type="ECO:0000256" key="5">
    <source>
        <dbReference type="ARBA" id="ARBA00022705"/>
    </source>
</evidence>
<dbReference type="InterPro" id="IPR018078">
    <property type="entry name" value="DNA-binding_RecF_CS"/>
</dbReference>
<dbReference type="InterPro" id="IPR001238">
    <property type="entry name" value="DNA-binding_RecF"/>
</dbReference>
<evidence type="ECO:0000313" key="15">
    <source>
        <dbReference type="EMBL" id="QNB47227.1"/>
    </source>
</evidence>
<dbReference type="Gene3D" id="1.20.1050.90">
    <property type="entry name" value="RecF/RecN/SMC, N-terminal domain"/>
    <property type="match status" value="1"/>
</dbReference>
<keyword evidence="10 12" id="KW-0234">DNA repair</keyword>
<evidence type="ECO:0000256" key="11">
    <source>
        <dbReference type="ARBA" id="ARBA00023236"/>
    </source>
</evidence>
<keyword evidence="6 12" id="KW-0547">Nucleotide-binding</keyword>
<keyword evidence="7 12" id="KW-0227">DNA damage</keyword>
<protein>
    <recommendedName>
        <fullName evidence="3 12">DNA replication and repair protein RecF</fullName>
    </recommendedName>
</protein>
<dbReference type="InterPro" id="IPR027417">
    <property type="entry name" value="P-loop_NTPase"/>
</dbReference>
<comment type="subcellular location">
    <subcellularLocation>
        <location evidence="1 12 13">Cytoplasm</location>
    </subcellularLocation>
</comment>
<evidence type="ECO:0000256" key="3">
    <source>
        <dbReference type="ARBA" id="ARBA00020170"/>
    </source>
</evidence>
<dbReference type="GO" id="GO:0005737">
    <property type="term" value="C:cytoplasm"/>
    <property type="evidence" value="ECO:0007669"/>
    <property type="project" value="UniProtKB-SubCell"/>
</dbReference>
<keyword evidence="16" id="KW-1185">Reference proteome</keyword>
<evidence type="ECO:0000256" key="6">
    <source>
        <dbReference type="ARBA" id="ARBA00022741"/>
    </source>
</evidence>
<keyword evidence="4 12" id="KW-0963">Cytoplasm</keyword>
<dbReference type="GO" id="GO:0003697">
    <property type="term" value="F:single-stranded DNA binding"/>
    <property type="evidence" value="ECO:0007669"/>
    <property type="project" value="UniProtKB-UniRule"/>
</dbReference>
<comment type="similarity">
    <text evidence="2 12 13">Belongs to the RecF family.</text>
</comment>
<comment type="function">
    <text evidence="12 13">The RecF protein is involved in DNA metabolism; it is required for DNA replication and normal SOS inducibility. RecF binds preferentially to single-stranded, linear DNA. It also seems to bind ATP.</text>
</comment>
<dbReference type="GO" id="GO:0006260">
    <property type="term" value="P:DNA replication"/>
    <property type="evidence" value="ECO:0007669"/>
    <property type="project" value="UniProtKB-UniRule"/>
</dbReference>
<dbReference type="GO" id="GO:0000731">
    <property type="term" value="P:DNA synthesis involved in DNA repair"/>
    <property type="evidence" value="ECO:0007669"/>
    <property type="project" value="TreeGrafter"/>
</dbReference>
<dbReference type="HAMAP" id="MF_00365">
    <property type="entry name" value="RecF"/>
    <property type="match status" value="1"/>
</dbReference>
<dbReference type="KEGG" id="tfr:BR63_13515"/>
<dbReference type="InterPro" id="IPR003395">
    <property type="entry name" value="RecF/RecN/SMC_N"/>
</dbReference>
<organism evidence="15 16">
    <name type="scientific">Thermanaerosceptrum fracticalcis</name>
    <dbReference type="NCBI Taxonomy" id="1712410"/>
    <lineage>
        <taxon>Bacteria</taxon>
        <taxon>Bacillati</taxon>
        <taxon>Bacillota</taxon>
        <taxon>Clostridia</taxon>
        <taxon>Eubacteriales</taxon>
        <taxon>Peptococcaceae</taxon>
        <taxon>Thermanaerosceptrum</taxon>
    </lineage>
</organism>
<dbReference type="PANTHER" id="PTHR32182">
    <property type="entry name" value="DNA REPLICATION AND REPAIR PROTEIN RECF"/>
    <property type="match status" value="1"/>
</dbReference>
<dbReference type="Gene3D" id="3.40.50.300">
    <property type="entry name" value="P-loop containing nucleotide triphosphate hydrolases"/>
    <property type="match status" value="1"/>
</dbReference>
<dbReference type="NCBIfam" id="TIGR00611">
    <property type="entry name" value="recf"/>
    <property type="match status" value="1"/>
</dbReference>
<dbReference type="PROSITE" id="PS00618">
    <property type="entry name" value="RECF_2"/>
    <property type="match status" value="1"/>
</dbReference>
<dbReference type="GO" id="GO:0005524">
    <property type="term" value="F:ATP binding"/>
    <property type="evidence" value="ECO:0007669"/>
    <property type="project" value="UniProtKB-UniRule"/>
</dbReference>
<keyword evidence="11 12" id="KW-0742">SOS response</keyword>
<evidence type="ECO:0000256" key="12">
    <source>
        <dbReference type="HAMAP-Rule" id="MF_00365"/>
    </source>
</evidence>
<dbReference type="AlphaFoldDB" id="A0A7G6E573"/>
<dbReference type="Proteomes" id="UP000515847">
    <property type="component" value="Chromosome"/>
</dbReference>
<evidence type="ECO:0000256" key="13">
    <source>
        <dbReference type="RuleBase" id="RU000578"/>
    </source>
</evidence>
<evidence type="ECO:0000256" key="10">
    <source>
        <dbReference type="ARBA" id="ARBA00023204"/>
    </source>
</evidence>
<dbReference type="SUPFAM" id="SSF52540">
    <property type="entry name" value="P-loop containing nucleoside triphosphate hydrolases"/>
    <property type="match status" value="1"/>
</dbReference>
<dbReference type="PANTHER" id="PTHR32182:SF0">
    <property type="entry name" value="DNA REPLICATION AND REPAIR PROTEIN RECF"/>
    <property type="match status" value="1"/>
</dbReference>
<feature type="domain" description="RecF/RecN/SMC N-terminal" evidence="14">
    <location>
        <begin position="12"/>
        <end position="367"/>
    </location>
</feature>
<sequence>MSGHSRRGSPLYLERLGLTNYRNYETLNEDFSAQLNILSGPNAQGKTNLLEAIYYLATGKTYRPARDLQLIRWNHQAFSIQGKIRNKQGYVTLEVLYKIGEQNSKEIKVNGLKIYKTSELLGNLTAVLFAPEDLNIIKGSPLERRKILDNDISQVSPGYFLKLQQYNRVLNQRNYLLKKIRERGKGFDELEIWNEQFLELSESIILKRINVLEKLSPLTRLMQRKLTNGQENLEIRYLFSRQKELKLNHDLKKVLLEELEKYRGEEIKKGISLWGPHRDDLLISLNGNDLKVYGSQGQHRTAVLALKLSELEFFKAESGEFPVLLLDDVLSELDQERRGFLLNIIKEKKIQCFITTTEDIALENDRITIQKFLIRQGTLIKCRGGK</sequence>
<evidence type="ECO:0000313" key="16">
    <source>
        <dbReference type="Proteomes" id="UP000515847"/>
    </source>
</evidence>
<keyword evidence="5 12" id="KW-0235">DNA replication</keyword>
<evidence type="ECO:0000256" key="1">
    <source>
        <dbReference type="ARBA" id="ARBA00004496"/>
    </source>
</evidence>
<dbReference type="InterPro" id="IPR042174">
    <property type="entry name" value="RecF_2"/>
</dbReference>
<name>A0A7G6E573_THEFR</name>
<evidence type="ECO:0000256" key="7">
    <source>
        <dbReference type="ARBA" id="ARBA00022763"/>
    </source>
</evidence>